<dbReference type="PANTHER" id="PTHR30055:SF234">
    <property type="entry name" value="HTH-TYPE TRANSCRIPTIONAL REGULATOR BETI"/>
    <property type="match status" value="1"/>
</dbReference>
<dbReference type="InterPro" id="IPR036271">
    <property type="entry name" value="Tet_transcr_reg_TetR-rel_C_sf"/>
</dbReference>
<evidence type="ECO:0000256" key="5">
    <source>
        <dbReference type="PROSITE-ProRule" id="PRU00335"/>
    </source>
</evidence>
<keyword evidence="4" id="KW-0804">Transcription</keyword>
<dbReference type="PRINTS" id="PR00455">
    <property type="entry name" value="HTHTETR"/>
</dbReference>
<keyword evidence="2" id="KW-0805">Transcription regulation</keyword>
<evidence type="ECO:0000256" key="2">
    <source>
        <dbReference type="ARBA" id="ARBA00023015"/>
    </source>
</evidence>
<dbReference type="Pfam" id="PF00440">
    <property type="entry name" value="TetR_N"/>
    <property type="match status" value="1"/>
</dbReference>
<dbReference type="InterPro" id="IPR001647">
    <property type="entry name" value="HTH_TetR"/>
</dbReference>
<organism evidence="7 8">
    <name type="scientific">Nonomuraea mangrovi</name>
    <dbReference type="NCBI Taxonomy" id="2316207"/>
    <lineage>
        <taxon>Bacteria</taxon>
        <taxon>Bacillati</taxon>
        <taxon>Actinomycetota</taxon>
        <taxon>Actinomycetes</taxon>
        <taxon>Streptosporangiales</taxon>
        <taxon>Streptosporangiaceae</taxon>
        <taxon>Nonomuraea</taxon>
    </lineage>
</organism>
<evidence type="ECO:0000313" key="7">
    <source>
        <dbReference type="EMBL" id="MFD1930467.1"/>
    </source>
</evidence>
<dbReference type="InterPro" id="IPR050109">
    <property type="entry name" value="HTH-type_TetR-like_transc_reg"/>
</dbReference>
<dbReference type="PROSITE" id="PS50977">
    <property type="entry name" value="HTH_TETR_2"/>
    <property type="match status" value="1"/>
</dbReference>
<dbReference type="PANTHER" id="PTHR30055">
    <property type="entry name" value="HTH-TYPE TRANSCRIPTIONAL REGULATOR RUTR"/>
    <property type="match status" value="1"/>
</dbReference>
<dbReference type="EMBL" id="JBHUFV010000003">
    <property type="protein sequence ID" value="MFD1930467.1"/>
    <property type="molecule type" value="Genomic_DNA"/>
</dbReference>
<evidence type="ECO:0000259" key="6">
    <source>
        <dbReference type="PROSITE" id="PS50977"/>
    </source>
</evidence>
<gene>
    <name evidence="7" type="ORF">ACFSKW_03145</name>
</gene>
<dbReference type="Gene3D" id="1.10.357.10">
    <property type="entry name" value="Tetracycline Repressor, domain 2"/>
    <property type="match status" value="1"/>
</dbReference>
<sequence length="218" mass="23729">MTGDRQAPSRQERALRRREEIIAVAGEMFARGGFRGTSLADVAAAAGITQPGLLHHFGSKAGLLLAVIERRDQDSEAFAMELLGMAPEGRLRAMPEFARRNRERAGLAKLFTVLVAESLEPDAPGHGHFVERYRAMRAIVADSIRSAQAAGVTRPDVDPVTKATEIIATLDGLQTQWLLDPGTIDIVASVESYARTLERDLACDAAPHRRPEGRAPQR</sequence>
<evidence type="ECO:0000256" key="1">
    <source>
        <dbReference type="ARBA" id="ARBA00022491"/>
    </source>
</evidence>
<dbReference type="SUPFAM" id="SSF48498">
    <property type="entry name" value="Tetracyclin repressor-like, C-terminal domain"/>
    <property type="match status" value="1"/>
</dbReference>
<protein>
    <submittedName>
        <fullName evidence="7">TetR/AcrR family transcriptional regulator</fullName>
    </submittedName>
</protein>
<dbReference type="Pfam" id="PF13977">
    <property type="entry name" value="TetR_C_6"/>
    <property type="match status" value="1"/>
</dbReference>
<dbReference type="Proteomes" id="UP001597368">
    <property type="component" value="Unassembled WGS sequence"/>
</dbReference>
<keyword evidence="8" id="KW-1185">Reference proteome</keyword>
<proteinExistence type="predicted"/>
<evidence type="ECO:0000256" key="4">
    <source>
        <dbReference type="ARBA" id="ARBA00023163"/>
    </source>
</evidence>
<reference evidence="8" key="1">
    <citation type="journal article" date="2019" name="Int. J. Syst. Evol. Microbiol.">
        <title>The Global Catalogue of Microorganisms (GCM) 10K type strain sequencing project: providing services to taxonomists for standard genome sequencing and annotation.</title>
        <authorList>
            <consortium name="The Broad Institute Genomics Platform"/>
            <consortium name="The Broad Institute Genome Sequencing Center for Infectious Disease"/>
            <person name="Wu L."/>
            <person name="Ma J."/>
        </authorList>
    </citation>
    <scope>NUCLEOTIDE SEQUENCE [LARGE SCALE GENOMIC DNA]</scope>
    <source>
        <strain evidence="8">ICMP 6774ER</strain>
    </source>
</reference>
<accession>A0ABW4SLP1</accession>
<name>A0ABW4SLP1_9ACTN</name>
<keyword evidence="1" id="KW-0678">Repressor</keyword>
<comment type="caution">
    <text evidence="7">The sequence shown here is derived from an EMBL/GenBank/DDBJ whole genome shotgun (WGS) entry which is preliminary data.</text>
</comment>
<dbReference type="RefSeq" id="WP_379568867.1">
    <property type="nucleotide sequence ID" value="NZ_JBHUFV010000003.1"/>
</dbReference>
<feature type="domain" description="HTH tetR-type" evidence="6">
    <location>
        <begin position="15"/>
        <end position="75"/>
    </location>
</feature>
<evidence type="ECO:0000256" key="3">
    <source>
        <dbReference type="ARBA" id="ARBA00023125"/>
    </source>
</evidence>
<dbReference type="InterPro" id="IPR009057">
    <property type="entry name" value="Homeodomain-like_sf"/>
</dbReference>
<feature type="DNA-binding region" description="H-T-H motif" evidence="5">
    <location>
        <begin position="38"/>
        <end position="57"/>
    </location>
</feature>
<dbReference type="SUPFAM" id="SSF46689">
    <property type="entry name" value="Homeodomain-like"/>
    <property type="match status" value="1"/>
</dbReference>
<keyword evidence="3 5" id="KW-0238">DNA-binding</keyword>
<dbReference type="InterPro" id="IPR039538">
    <property type="entry name" value="BetI_C"/>
</dbReference>
<evidence type="ECO:0000313" key="8">
    <source>
        <dbReference type="Proteomes" id="UP001597368"/>
    </source>
</evidence>